<dbReference type="Gene3D" id="3.20.20.140">
    <property type="entry name" value="Metal-dependent hydrolases"/>
    <property type="match status" value="1"/>
</dbReference>
<dbReference type="PANTHER" id="PTHR11113">
    <property type="entry name" value="N-ACETYLGLUCOSAMINE-6-PHOSPHATE DEACETYLASE"/>
    <property type="match status" value="1"/>
</dbReference>
<dbReference type="RefSeq" id="WP_185118755.1">
    <property type="nucleotide sequence ID" value="NZ_JACJVQ010000005.1"/>
</dbReference>
<dbReference type="InterPro" id="IPR026912">
    <property type="entry name" value="Adenine_deam_C"/>
</dbReference>
<reference evidence="9 10" key="1">
    <citation type="submission" date="2020-08" db="EMBL/GenBank/DDBJ databases">
        <title>Cohnella phylogeny.</title>
        <authorList>
            <person name="Dunlap C."/>
        </authorList>
    </citation>
    <scope>NUCLEOTIDE SEQUENCE [LARGE SCALE GENOMIC DNA]</scope>
    <source>
        <strain evidence="9 10">DSM 25241</strain>
    </source>
</reference>
<comment type="cofactor">
    <cofactor evidence="6">
        <name>Mn(2+)</name>
        <dbReference type="ChEBI" id="CHEBI:29035"/>
    </cofactor>
</comment>
<evidence type="ECO:0000256" key="6">
    <source>
        <dbReference type="HAMAP-Rule" id="MF_01518"/>
    </source>
</evidence>
<keyword evidence="3 6" id="KW-0378">Hydrolase</keyword>
<evidence type="ECO:0000259" key="7">
    <source>
        <dbReference type="Pfam" id="PF01979"/>
    </source>
</evidence>
<dbReference type="PANTHER" id="PTHR11113:SF2">
    <property type="entry name" value="ADENINE DEAMINASE"/>
    <property type="match status" value="1"/>
</dbReference>
<dbReference type="SUPFAM" id="SSF51338">
    <property type="entry name" value="Composite domain of metallo-dependent hydrolases"/>
    <property type="match status" value="1"/>
</dbReference>
<proteinExistence type="inferred from homology"/>
<dbReference type="GO" id="GO:0006146">
    <property type="term" value="P:adenine catabolic process"/>
    <property type="evidence" value="ECO:0007669"/>
    <property type="project" value="InterPro"/>
</dbReference>
<evidence type="ECO:0000256" key="4">
    <source>
        <dbReference type="ARBA" id="ARBA00023211"/>
    </source>
</evidence>
<keyword evidence="4 6" id="KW-0464">Manganese</keyword>
<sequence>MNRQQLVASARGDAPIDLAIENVKLVNVFSGEIYPAAIGVTGDTIVHVTSPGVTTLEAKAKIDGRGRYAIPGLIDTHVHVEVSMLTPAEFANAILLHGTTTVLTDPHEIANVLGERGVKYMVDATEGMDIRMMNMLSSCVPAAPGLETSGADFTPEAVGKMLAWDGIYGLGEVMSYLGVIQGEERMAGILEAGERSGKLIQGHAPRVSGRDLSAYMIAGPNSDHESRTKEEAIEKIRSGMIVELREGSFSLSIEECAPILKDMGYLPNVCFCSDDLLPHDLADRGHMNYIVRKAIEHGIDPVNAIRYATLNSAERLERRDLGAIAAGRLADIVLVDELAAMNVSDVFVGGKHVVREGELIRPQPAIAPPEDFLKTVKLPEITAEDLVLRVDDPNATEARVRLIEYDVAPGIPTDFLETALPVKDGQLVPEAYDGPKGPLCRVAVFHRHGLNENRNLGLLAGYGIIAGAVATTVAHDSHNLAVLGVDTDDMVIAANELRKSQGGFVAVKDGKVIAHLPFPLAGLMSLEPASELVPKLKSFVDVLLKEIMPGKNPIHRMIAVTLPVIPKAKITDLGLVEVETQQFKPFIMATR</sequence>
<evidence type="ECO:0000259" key="8">
    <source>
        <dbReference type="Pfam" id="PF13382"/>
    </source>
</evidence>
<evidence type="ECO:0000256" key="5">
    <source>
        <dbReference type="ARBA" id="ARBA00047720"/>
    </source>
</evidence>
<accession>A0A841SNK2</accession>
<feature type="domain" description="Adenine deaminase C-terminal" evidence="8">
    <location>
        <begin position="413"/>
        <end position="581"/>
    </location>
</feature>
<evidence type="ECO:0000256" key="1">
    <source>
        <dbReference type="ARBA" id="ARBA00006773"/>
    </source>
</evidence>
<evidence type="ECO:0000256" key="2">
    <source>
        <dbReference type="ARBA" id="ARBA00012782"/>
    </source>
</evidence>
<comment type="catalytic activity">
    <reaction evidence="5 6">
        <text>adenine + H2O + H(+) = hypoxanthine + NH4(+)</text>
        <dbReference type="Rhea" id="RHEA:23688"/>
        <dbReference type="ChEBI" id="CHEBI:15377"/>
        <dbReference type="ChEBI" id="CHEBI:15378"/>
        <dbReference type="ChEBI" id="CHEBI:16708"/>
        <dbReference type="ChEBI" id="CHEBI:17368"/>
        <dbReference type="ChEBI" id="CHEBI:28938"/>
        <dbReference type="EC" id="3.5.4.2"/>
    </reaction>
</comment>
<protein>
    <recommendedName>
        <fullName evidence="2 6">Adenine deaminase</fullName>
        <shortName evidence="6">Adenase</shortName>
        <shortName evidence="6">Adenine aminase</shortName>
        <ecNumber evidence="2 6">3.5.4.2</ecNumber>
    </recommendedName>
</protein>
<evidence type="ECO:0000313" key="9">
    <source>
        <dbReference type="EMBL" id="MBB6633514.1"/>
    </source>
</evidence>
<evidence type="ECO:0000256" key="3">
    <source>
        <dbReference type="ARBA" id="ARBA00022801"/>
    </source>
</evidence>
<comment type="similarity">
    <text evidence="1 6">Belongs to the metallo-dependent hydrolases superfamily. Adenine deaminase family.</text>
</comment>
<keyword evidence="10" id="KW-1185">Reference proteome</keyword>
<dbReference type="SUPFAM" id="SSF51556">
    <property type="entry name" value="Metallo-dependent hydrolases"/>
    <property type="match status" value="1"/>
</dbReference>
<dbReference type="AlphaFoldDB" id="A0A841SNK2"/>
<organism evidence="9 10">
    <name type="scientific">Cohnella thailandensis</name>
    <dbReference type="NCBI Taxonomy" id="557557"/>
    <lineage>
        <taxon>Bacteria</taxon>
        <taxon>Bacillati</taxon>
        <taxon>Bacillota</taxon>
        <taxon>Bacilli</taxon>
        <taxon>Bacillales</taxon>
        <taxon>Paenibacillaceae</taxon>
        <taxon>Cohnella</taxon>
    </lineage>
</organism>
<name>A0A841SNK2_9BACL</name>
<feature type="domain" description="Amidohydrolase-related" evidence="7">
    <location>
        <begin position="69"/>
        <end position="353"/>
    </location>
</feature>
<comment type="caution">
    <text evidence="9">The sequence shown here is derived from an EMBL/GenBank/DDBJ whole genome shotgun (WGS) entry which is preliminary data.</text>
</comment>
<dbReference type="HAMAP" id="MF_01518">
    <property type="entry name" value="Adenine_deamin"/>
    <property type="match status" value="1"/>
</dbReference>
<gene>
    <name evidence="6" type="primary">ade</name>
    <name evidence="9" type="ORF">H7B67_05300</name>
</gene>
<dbReference type="GO" id="GO:0000034">
    <property type="term" value="F:adenine deaminase activity"/>
    <property type="evidence" value="ECO:0007669"/>
    <property type="project" value="UniProtKB-UniRule"/>
</dbReference>
<dbReference type="InterPro" id="IPR006679">
    <property type="entry name" value="Adenine_deam"/>
</dbReference>
<dbReference type="EMBL" id="JACJVQ010000005">
    <property type="protein sequence ID" value="MBB6633514.1"/>
    <property type="molecule type" value="Genomic_DNA"/>
</dbReference>
<dbReference type="Proteomes" id="UP000535838">
    <property type="component" value="Unassembled WGS sequence"/>
</dbReference>
<dbReference type="Gene3D" id="2.30.40.10">
    <property type="entry name" value="Urease, subunit C, domain 1"/>
    <property type="match status" value="1"/>
</dbReference>
<dbReference type="InterPro" id="IPR011059">
    <property type="entry name" value="Metal-dep_hydrolase_composite"/>
</dbReference>
<dbReference type="Pfam" id="PF01979">
    <property type="entry name" value="Amidohydro_1"/>
    <property type="match status" value="1"/>
</dbReference>
<dbReference type="Pfam" id="PF13382">
    <property type="entry name" value="Adenine_deam_C"/>
    <property type="match status" value="1"/>
</dbReference>
<evidence type="ECO:0000313" key="10">
    <source>
        <dbReference type="Proteomes" id="UP000535838"/>
    </source>
</evidence>
<dbReference type="EC" id="3.5.4.2" evidence="2 6"/>
<dbReference type="InterPro" id="IPR032466">
    <property type="entry name" value="Metal_Hydrolase"/>
</dbReference>
<dbReference type="InterPro" id="IPR006680">
    <property type="entry name" value="Amidohydro-rel"/>
</dbReference>